<dbReference type="RefSeq" id="WP_188358865.1">
    <property type="nucleotide sequence ID" value="NZ_BMDC01000001.1"/>
</dbReference>
<dbReference type="Proteomes" id="UP000600171">
    <property type="component" value="Unassembled WGS sequence"/>
</dbReference>
<dbReference type="Gene3D" id="3.60.15.10">
    <property type="entry name" value="Ribonuclease Z/Hydroxyacylglutathione hydrolase-like"/>
    <property type="match status" value="1"/>
</dbReference>
<comment type="caution">
    <text evidence="2">The sequence shown here is derived from an EMBL/GenBank/DDBJ whole genome shotgun (WGS) entry which is preliminary data.</text>
</comment>
<accession>A0A917IQ53</accession>
<organism evidence="2 3">
    <name type="scientific">Rothia aerolata</name>
    <dbReference type="NCBI Taxonomy" id="1812262"/>
    <lineage>
        <taxon>Bacteria</taxon>
        <taxon>Bacillati</taxon>
        <taxon>Actinomycetota</taxon>
        <taxon>Actinomycetes</taxon>
        <taxon>Micrococcales</taxon>
        <taxon>Micrococcaceae</taxon>
        <taxon>Rothia</taxon>
    </lineage>
</organism>
<feature type="domain" description="Metallo-beta-lactamase" evidence="1">
    <location>
        <begin position="7"/>
        <end position="178"/>
    </location>
</feature>
<proteinExistence type="predicted"/>
<gene>
    <name evidence="2" type="ORF">GCM10007359_06340</name>
</gene>
<keyword evidence="3" id="KW-1185">Reference proteome</keyword>
<dbReference type="SMART" id="SM00849">
    <property type="entry name" value="Lactamase_B"/>
    <property type="match status" value="1"/>
</dbReference>
<evidence type="ECO:0000259" key="1">
    <source>
        <dbReference type="SMART" id="SM00849"/>
    </source>
</evidence>
<dbReference type="InterPro" id="IPR001279">
    <property type="entry name" value="Metallo-B-lactamas"/>
</dbReference>
<dbReference type="Pfam" id="PF13483">
    <property type="entry name" value="Lactamase_B_3"/>
    <property type="match status" value="1"/>
</dbReference>
<name>A0A917IQ53_9MICC</name>
<sequence>MKLTKFTHSCVRIEKDDRVLVLDPGTFSEVETALEGADFLLVTHAHPDHFDAERVNAYLAEHPEVKVYAPAAVADQVREAAPSVEVTTVEGEEAFSLGNFEVKTFGGQHALIHPLIKTIDNVAFLIDENVYHPGDSLVVPHGLKVKTLLVPIHAPWSKIQETIDFVISVRAKVAFPIHNGLINSNGHGIMESQITDFGAKYGTEYKHLESGKSVEV</sequence>
<dbReference type="InterPro" id="IPR050114">
    <property type="entry name" value="UPF0173_UPF0282_UlaG_hydrolase"/>
</dbReference>
<evidence type="ECO:0000313" key="3">
    <source>
        <dbReference type="Proteomes" id="UP000600171"/>
    </source>
</evidence>
<reference evidence="2 3" key="1">
    <citation type="journal article" date="2014" name="Int. J. Syst. Evol. Microbiol.">
        <title>Complete genome sequence of Corynebacterium casei LMG S-19264T (=DSM 44701T), isolated from a smear-ripened cheese.</title>
        <authorList>
            <consortium name="US DOE Joint Genome Institute (JGI-PGF)"/>
            <person name="Walter F."/>
            <person name="Albersmeier A."/>
            <person name="Kalinowski J."/>
            <person name="Ruckert C."/>
        </authorList>
    </citation>
    <scope>NUCLEOTIDE SEQUENCE [LARGE SCALE GENOMIC DNA]</scope>
    <source>
        <strain evidence="2 3">CCM 8669</strain>
    </source>
</reference>
<dbReference type="InterPro" id="IPR036866">
    <property type="entry name" value="RibonucZ/Hydroxyglut_hydro"/>
</dbReference>
<protein>
    <submittedName>
        <fullName evidence="2">MBL fold metallo-hydrolase</fullName>
    </submittedName>
</protein>
<dbReference type="PANTHER" id="PTHR43546:SF3">
    <property type="entry name" value="UPF0173 METAL-DEPENDENT HYDROLASE MJ1163"/>
    <property type="match status" value="1"/>
</dbReference>
<dbReference type="PANTHER" id="PTHR43546">
    <property type="entry name" value="UPF0173 METAL-DEPENDENT HYDROLASE MJ1163-RELATED"/>
    <property type="match status" value="1"/>
</dbReference>
<evidence type="ECO:0000313" key="2">
    <source>
        <dbReference type="EMBL" id="GGH59276.1"/>
    </source>
</evidence>
<dbReference type="SUPFAM" id="SSF56281">
    <property type="entry name" value="Metallo-hydrolase/oxidoreductase"/>
    <property type="match status" value="1"/>
</dbReference>
<dbReference type="EMBL" id="BMDC01000001">
    <property type="protein sequence ID" value="GGH59276.1"/>
    <property type="molecule type" value="Genomic_DNA"/>
</dbReference>
<dbReference type="AlphaFoldDB" id="A0A917IQ53"/>